<gene>
    <name evidence="1" type="ORF">UFOPK3472_00465</name>
</gene>
<sequence>MIWLYEKFFSRHITVMTTGSIQADIYGPLRKQCAISPDFYPELIKESMLLNQKTKNHYPILHILDDMLDGKNTKALSKLLTIGRNSALSTIICAQELTILNAIGRTNLNYICCFRLNSDIAVEKVVRNWLRHILPGKTIEDKCAAYKLLTQDHHFIVVDTLMDEVFHCKLDI</sequence>
<proteinExistence type="predicted"/>
<organism evidence="1">
    <name type="scientific">freshwater metagenome</name>
    <dbReference type="NCBI Taxonomy" id="449393"/>
    <lineage>
        <taxon>unclassified sequences</taxon>
        <taxon>metagenomes</taxon>
        <taxon>ecological metagenomes</taxon>
    </lineage>
</organism>
<protein>
    <submittedName>
        <fullName evidence="1">Unannotated protein</fullName>
    </submittedName>
</protein>
<dbReference type="Pfam" id="PF04665">
    <property type="entry name" value="Pox_A32"/>
    <property type="match status" value="1"/>
</dbReference>
<dbReference type="EMBL" id="CAFBLX010000018">
    <property type="protein sequence ID" value="CAB4879332.1"/>
    <property type="molecule type" value="Genomic_DNA"/>
</dbReference>
<name>A0A6J7E865_9ZZZZ</name>
<evidence type="ECO:0000313" key="1">
    <source>
        <dbReference type="EMBL" id="CAB4879332.1"/>
    </source>
</evidence>
<accession>A0A6J7E865</accession>
<reference evidence="1" key="1">
    <citation type="submission" date="2020-05" db="EMBL/GenBank/DDBJ databases">
        <authorList>
            <person name="Chiriac C."/>
            <person name="Salcher M."/>
            <person name="Ghai R."/>
            <person name="Kavagutti S V."/>
        </authorList>
    </citation>
    <scope>NUCLEOTIDE SEQUENCE</scope>
</reference>
<dbReference type="InterPro" id="IPR006758">
    <property type="entry name" value="A32L"/>
</dbReference>
<dbReference type="AlphaFoldDB" id="A0A6J7E865"/>